<dbReference type="AlphaFoldDB" id="A0A0P8WDB0"/>
<sequence>MGSILFWLIISIAALIADIITSSFFLSGFTVGGIFALLAKVLKIGFTGQIMVFAIVSSIAIAGEYYWLKKKLNKTIPKTNKMEEEYIGRIMTANEDIGDKGRIKIDGIYWAAENDGESIRIGDKFEVTGIKGNRMIVKKVV</sequence>
<feature type="domain" description="NfeD-like C-terminal" evidence="6">
    <location>
        <begin position="84"/>
        <end position="139"/>
    </location>
</feature>
<dbReference type="InterPro" id="IPR052165">
    <property type="entry name" value="Membrane_assoc_protease"/>
</dbReference>
<feature type="transmembrane region" description="Helical" evidence="5">
    <location>
        <begin position="6"/>
        <end position="38"/>
    </location>
</feature>
<organism evidence="7 8">
    <name type="scientific">Oxobacter pfennigii</name>
    <dbReference type="NCBI Taxonomy" id="36849"/>
    <lineage>
        <taxon>Bacteria</taxon>
        <taxon>Bacillati</taxon>
        <taxon>Bacillota</taxon>
        <taxon>Clostridia</taxon>
        <taxon>Eubacteriales</taxon>
        <taxon>Clostridiaceae</taxon>
        <taxon>Oxobacter</taxon>
    </lineage>
</organism>
<dbReference type="InterPro" id="IPR012340">
    <property type="entry name" value="NA-bd_OB-fold"/>
</dbReference>
<evidence type="ECO:0000313" key="7">
    <source>
        <dbReference type="EMBL" id="KPU45759.1"/>
    </source>
</evidence>
<evidence type="ECO:0000256" key="1">
    <source>
        <dbReference type="ARBA" id="ARBA00004141"/>
    </source>
</evidence>
<protein>
    <recommendedName>
        <fullName evidence="6">NfeD-like C-terminal domain-containing protein</fullName>
    </recommendedName>
</protein>
<dbReference type="PANTHER" id="PTHR33507:SF3">
    <property type="entry name" value="INNER MEMBRANE PROTEIN YBBJ"/>
    <property type="match status" value="1"/>
</dbReference>
<evidence type="ECO:0000259" key="6">
    <source>
        <dbReference type="Pfam" id="PF01957"/>
    </source>
</evidence>
<name>A0A0P8WDB0_9CLOT</name>
<comment type="subcellular location">
    <subcellularLocation>
        <location evidence="1">Membrane</location>
        <topology evidence="1">Multi-pass membrane protein</topology>
    </subcellularLocation>
</comment>
<dbReference type="OrthoDB" id="1726749at2"/>
<dbReference type="GO" id="GO:0005886">
    <property type="term" value="C:plasma membrane"/>
    <property type="evidence" value="ECO:0007669"/>
    <property type="project" value="TreeGrafter"/>
</dbReference>
<gene>
    <name evidence="7" type="ORF">OXPF_09930</name>
</gene>
<dbReference type="Gene3D" id="2.40.50.140">
    <property type="entry name" value="Nucleic acid-binding proteins"/>
    <property type="match status" value="1"/>
</dbReference>
<proteinExistence type="predicted"/>
<keyword evidence="4 5" id="KW-0472">Membrane</keyword>
<comment type="caution">
    <text evidence="7">The sequence shown here is derived from an EMBL/GenBank/DDBJ whole genome shotgun (WGS) entry which is preliminary data.</text>
</comment>
<evidence type="ECO:0000256" key="3">
    <source>
        <dbReference type="ARBA" id="ARBA00022989"/>
    </source>
</evidence>
<keyword evidence="2 5" id="KW-0812">Transmembrane</keyword>
<keyword evidence="8" id="KW-1185">Reference proteome</keyword>
<evidence type="ECO:0000256" key="4">
    <source>
        <dbReference type="ARBA" id="ARBA00023136"/>
    </source>
</evidence>
<keyword evidence="3 5" id="KW-1133">Transmembrane helix</keyword>
<dbReference type="InterPro" id="IPR002810">
    <property type="entry name" value="NfeD-like_C"/>
</dbReference>
<feature type="transmembrane region" description="Helical" evidence="5">
    <location>
        <begin position="50"/>
        <end position="68"/>
    </location>
</feature>
<dbReference type="EMBL" id="LKET01000021">
    <property type="protein sequence ID" value="KPU45759.1"/>
    <property type="molecule type" value="Genomic_DNA"/>
</dbReference>
<dbReference type="STRING" id="36849.OXPF_09930"/>
<dbReference type="SUPFAM" id="SSF141322">
    <property type="entry name" value="NfeD domain-like"/>
    <property type="match status" value="1"/>
</dbReference>
<accession>A0A0P8WDB0</accession>
<evidence type="ECO:0000313" key="8">
    <source>
        <dbReference type="Proteomes" id="UP000050326"/>
    </source>
</evidence>
<evidence type="ECO:0000256" key="5">
    <source>
        <dbReference type="SAM" id="Phobius"/>
    </source>
</evidence>
<dbReference type="RefSeq" id="WP_054874086.1">
    <property type="nucleotide sequence ID" value="NZ_LKET01000021.1"/>
</dbReference>
<dbReference type="Pfam" id="PF01957">
    <property type="entry name" value="NfeD"/>
    <property type="match status" value="1"/>
</dbReference>
<evidence type="ECO:0000256" key="2">
    <source>
        <dbReference type="ARBA" id="ARBA00022692"/>
    </source>
</evidence>
<reference evidence="7 8" key="1">
    <citation type="submission" date="2015-09" db="EMBL/GenBank/DDBJ databases">
        <title>Genome sequence of Oxobacter pfennigii DSM 3222.</title>
        <authorList>
            <person name="Poehlein A."/>
            <person name="Bengelsdorf F.R."/>
            <person name="Schiel-Bengelsdorf B."/>
            <person name="Duerre P."/>
            <person name="Daniel R."/>
        </authorList>
    </citation>
    <scope>NUCLEOTIDE SEQUENCE [LARGE SCALE GENOMIC DNA]</scope>
    <source>
        <strain evidence="7 8">DSM 3222</strain>
    </source>
</reference>
<dbReference type="PANTHER" id="PTHR33507">
    <property type="entry name" value="INNER MEMBRANE PROTEIN YBBJ"/>
    <property type="match status" value="1"/>
</dbReference>
<dbReference type="Proteomes" id="UP000050326">
    <property type="component" value="Unassembled WGS sequence"/>
</dbReference>